<dbReference type="Proteomes" id="UP000184498">
    <property type="component" value="Unassembled WGS sequence"/>
</dbReference>
<proteinExistence type="predicted"/>
<protein>
    <recommendedName>
        <fullName evidence="4">PKD domain-containing protein</fullName>
    </recommendedName>
</protein>
<gene>
    <name evidence="2" type="ORF">SAMN05444371_1156</name>
</gene>
<dbReference type="RefSeq" id="WP_072996824.1">
    <property type="nucleotide sequence ID" value="NZ_FRAM01000001.1"/>
</dbReference>
<dbReference type="STRING" id="216903.SAMN05444371_1156"/>
<sequence length="567" mass="64026">MKTHSFLKTFLFLFCLLLVNNCKNDNGVEDETESIVETLKAARYQIITFDAKGAIYNQDYDITIDGKKTKGKSIENDKITISIPYDTKLGANTMVISNLNQTIPIEISDTTLADTPKNIINDYLSLINTYTDNLENNESTSSLKSNILNFKTVFNNASEKDQATAAKFYLANKDLYQYILKENVLKITDDDPNALGNEKLLKLKASMYFLGVCGVALWILPDPIEKSIAAVGVLICLNKCKQYAGGFANLKLVVLNQFMTSNKAEITFTSEQSKILNYSMSRRSVTSQDQSNASSFPNFTNFFSQFSSLKNWHSKINTQLDWMNKNIPFCNFTITDPQTLPPAATPADLAATKAMFDKTRFSVASTDVALDNISFDSEGKIKMNLKLKNPTATVPVTTYVTVDYNDDYNKISNRFDVKVIPKNAFTIEGNWKFTIIENEPADQWNTDTYTCPGQREDQFFSGQATFTANTMKINIAEKYRYYNYGPQCNILEYKEPTGWQTITANHNNTIEANSLKLTGGTGINDENYTWSFSDGVITILDPNTITLTYSFYDGYEMVNMYYKLVRQ</sequence>
<name>A0A1M6PKU0_9FLAO</name>
<evidence type="ECO:0000313" key="2">
    <source>
        <dbReference type="EMBL" id="SHK08541.1"/>
    </source>
</evidence>
<feature type="signal peptide" evidence="1">
    <location>
        <begin position="1"/>
        <end position="24"/>
    </location>
</feature>
<evidence type="ECO:0008006" key="4">
    <source>
        <dbReference type="Google" id="ProtNLM"/>
    </source>
</evidence>
<evidence type="ECO:0000313" key="3">
    <source>
        <dbReference type="Proteomes" id="UP000184498"/>
    </source>
</evidence>
<accession>A0A1M6PKU0</accession>
<organism evidence="2 3">
    <name type="scientific">Epilithonimonas mollis</name>
    <dbReference type="NCBI Taxonomy" id="216903"/>
    <lineage>
        <taxon>Bacteria</taxon>
        <taxon>Pseudomonadati</taxon>
        <taxon>Bacteroidota</taxon>
        <taxon>Flavobacteriia</taxon>
        <taxon>Flavobacteriales</taxon>
        <taxon>Weeksellaceae</taxon>
        <taxon>Chryseobacterium group</taxon>
        <taxon>Epilithonimonas</taxon>
    </lineage>
</organism>
<keyword evidence="1" id="KW-0732">Signal</keyword>
<keyword evidence="3" id="KW-1185">Reference proteome</keyword>
<dbReference type="EMBL" id="FRAM01000001">
    <property type="protein sequence ID" value="SHK08541.1"/>
    <property type="molecule type" value="Genomic_DNA"/>
</dbReference>
<reference evidence="3" key="1">
    <citation type="submission" date="2016-11" db="EMBL/GenBank/DDBJ databases">
        <authorList>
            <person name="Varghese N."/>
            <person name="Submissions S."/>
        </authorList>
    </citation>
    <scope>NUCLEOTIDE SEQUENCE [LARGE SCALE GENOMIC DNA]</scope>
    <source>
        <strain evidence="3">DSM 18016</strain>
    </source>
</reference>
<feature type="chain" id="PRO_5012522712" description="PKD domain-containing protein" evidence="1">
    <location>
        <begin position="25"/>
        <end position="567"/>
    </location>
</feature>
<evidence type="ECO:0000256" key="1">
    <source>
        <dbReference type="SAM" id="SignalP"/>
    </source>
</evidence>
<dbReference type="AlphaFoldDB" id="A0A1M6PKU0"/>